<proteinExistence type="predicted"/>
<feature type="transmembrane region" description="Helical" evidence="1">
    <location>
        <begin position="50"/>
        <end position="79"/>
    </location>
</feature>
<sequence length="118" mass="12139">MMGLMSQEPGLVDPTQIVPQGFVFPGTEGLDAQQIFSGPGYQAPAQHADAAAVAALVCTVLSPIPGLGIVAVILGTYSLRRLRRSYATGHSLAWLGIVVGSAVTAAWLLLVVLIALSA</sequence>
<evidence type="ECO:0000313" key="3">
    <source>
        <dbReference type="EMBL" id="VEG29058.1"/>
    </source>
</evidence>
<feature type="transmembrane region" description="Helical" evidence="1">
    <location>
        <begin position="91"/>
        <end position="116"/>
    </location>
</feature>
<keyword evidence="1" id="KW-1133">Transmembrane helix</keyword>
<keyword evidence="4" id="KW-1185">Reference proteome</keyword>
<evidence type="ECO:0000313" key="4">
    <source>
        <dbReference type="Proteomes" id="UP000266895"/>
    </source>
</evidence>
<organism evidence="3 4">
    <name type="scientific">Actinomyces howellii</name>
    <dbReference type="NCBI Taxonomy" id="52771"/>
    <lineage>
        <taxon>Bacteria</taxon>
        <taxon>Bacillati</taxon>
        <taxon>Actinomycetota</taxon>
        <taxon>Actinomycetes</taxon>
        <taxon>Actinomycetales</taxon>
        <taxon>Actinomycetaceae</taxon>
        <taxon>Actinomyces</taxon>
    </lineage>
</organism>
<accession>A0A3S4R473</accession>
<dbReference type="AlphaFoldDB" id="A0A3S4R473"/>
<dbReference type="EMBL" id="LR134350">
    <property type="protein sequence ID" value="VEG29058.1"/>
    <property type="molecule type" value="Genomic_DNA"/>
</dbReference>
<keyword evidence="1" id="KW-0472">Membrane</keyword>
<dbReference type="Pfam" id="PF13828">
    <property type="entry name" value="DUF4190"/>
    <property type="match status" value="1"/>
</dbReference>
<gene>
    <name evidence="3" type="ORF">NCTC11636_01856</name>
</gene>
<evidence type="ECO:0000256" key="1">
    <source>
        <dbReference type="SAM" id="Phobius"/>
    </source>
</evidence>
<name>A0A3S4R473_9ACTO</name>
<keyword evidence="1" id="KW-0812">Transmembrane</keyword>
<protein>
    <recommendedName>
        <fullName evidence="2">DUF4190 domain-containing protein</fullName>
    </recommendedName>
</protein>
<dbReference type="InterPro" id="IPR025241">
    <property type="entry name" value="DUF4190"/>
</dbReference>
<evidence type="ECO:0000259" key="2">
    <source>
        <dbReference type="Pfam" id="PF13828"/>
    </source>
</evidence>
<dbReference type="KEGG" id="ahw:NCTC11636_01856"/>
<dbReference type="Proteomes" id="UP000266895">
    <property type="component" value="Chromosome"/>
</dbReference>
<feature type="domain" description="DUF4190" evidence="2">
    <location>
        <begin position="52"/>
        <end position="110"/>
    </location>
</feature>
<reference evidence="3 4" key="1">
    <citation type="submission" date="2018-12" db="EMBL/GenBank/DDBJ databases">
        <authorList>
            <consortium name="Pathogen Informatics"/>
        </authorList>
    </citation>
    <scope>NUCLEOTIDE SEQUENCE [LARGE SCALE GENOMIC DNA]</scope>
    <source>
        <strain evidence="3 4">NCTC11636</strain>
    </source>
</reference>